<organism evidence="3 4">
    <name type="scientific">Kutzneria chonburiensis</name>
    <dbReference type="NCBI Taxonomy" id="1483604"/>
    <lineage>
        <taxon>Bacteria</taxon>
        <taxon>Bacillati</taxon>
        <taxon>Actinomycetota</taxon>
        <taxon>Actinomycetes</taxon>
        <taxon>Pseudonocardiales</taxon>
        <taxon>Pseudonocardiaceae</taxon>
        <taxon>Kutzneria</taxon>
    </lineage>
</organism>
<feature type="transmembrane region" description="Helical" evidence="2">
    <location>
        <begin position="42"/>
        <end position="62"/>
    </location>
</feature>
<keyword evidence="2" id="KW-0812">Transmembrane</keyword>
<accession>A0ABV6MX82</accession>
<feature type="region of interest" description="Disordered" evidence="1">
    <location>
        <begin position="69"/>
        <end position="119"/>
    </location>
</feature>
<evidence type="ECO:0000313" key="4">
    <source>
        <dbReference type="Proteomes" id="UP001589810"/>
    </source>
</evidence>
<protein>
    <recommendedName>
        <fullName evidence="5">DUF3558 domain-containing protein</fullName>
    </recommendedName>
</protein>
<keyword evidence="2" id="KW-1133">Transmembrane helix</keyword>
<dbReference type="EMBL" id="JBHLUD010000008">
    <property type="protein sequence ID" value="MFC0544882.1"/>
    <property type="molecule type" value="Genomic_DNA"/>
</dbReference>
<feature type="compositionally biased region" description="Polar residues" evidence="1">
    <location>
        <begin position="105"/>
        <end position="119"/>
    </location>
</feature>
<proteinExistence type="predicted"/>
<comment type="caution">
    <text evidence="3">The sequence shown here is derived from an EMBL/GenBank/DDBJ whole genome shotgun (WGS) entry which is preliminary data.</text>
</comment>
<keyword evidence="4" id="KW-1185">Reference proteome</keyword>
<sequence>MDDKQLAEKFRDAVGDVPPPSFDTDDVVVASKRATARARKRLQAGAGVAIGVVLIGGALTLVRPFSESNGSMTSAGGDAAAPNATSPLSLNPGFNTNEGGGPKVQPNTPDTGSSANCGQPDQGLAAALVTELPIITGSEAQAADVSCPVGAAAVAFQLTDGANSGKLELVLVPASVPNDPGTGGKPAVRVAKGSAVTVTTHNGGALTLATLPINGSAAGPYVNQLGDIAARLAARY</sequence>
<evidence type="ECO:0000313" key="3">
    <source>
        <dbReference type="EMBL" id="MFC0544882.1"/>
    </source>
</evidence>
<evidence type="ECO:0008006" key="5">
    <source>
        <dbReference type="Google" id="ProtNLM"/>
    </source>
</evidence>
<dbReference type="RefSeq" id="WP_273936384.1">
    <property type="nucleotide sequence ID" value="NZ_CP097263.1"/>
</dbReference>
<gene>
    <name evidence="3" type="ORF">ACFFH7_25485</name>
</gene>
<feature type="compositionally biased region" description="Polar residues" evidence="1">
    <location>
        <begin position="83"/>
        <end position="97"/>
    </location>
</feature>
<evidence type="ECO:0000256" key="1">
    <source>
        <dbReference type="SAM" id="MobiDB-lite"/>
    </source>
</evidence>
<reference evidence="3 4" key="1">
    <citation type="submission" date="2024-09" db="EMBL/GenBank/DDBJ databases">
        <authorList>
            <person name="Sun Q."/>
            <person name="Mori K."/>
        </authorList>
    </citation>
    <scope>NUCLEOTIDE SEQUENCE [LARGE SCALE GENOMIC DNA]</scope>
    <source>
        <strain evidence="3 4">TBRC 1432</strain>
    </source>
</reference>
<dbReference type="Proteomes" id="UP001589810">
    <property type="component" value="Unassembled WGS sequence"/>
</dbReference>
<name>A0ABV6MX82_9PSEU</name>
<evidence type="ECO:0000256" key="2">
    <source>
        <dbReference type="SAM" id="Phobius"/>
    </source>
</evidence>
<keyword evidence="2" id="KW-0472">Membrane</keyword>